<dbReference type="Proteomes" id="UP001595828">
    <property type="component" value="Unassembled WGS sequence"/>
</dbReference>
<organism evidence="3 4">
    <name type="scientific">Novosphingobium tardum</name>
    <dbReference type="NCBI Taxonomy" id="1538021"/>
    <lineage>
        <taxon>Bacteria</taxon>
        <taxon>Pseudomonadati</taxon>
        <taxon>Pseudomonadota</taxon>
        <taxon>Alphaproteobacteria</taxon>
        <taxon>Sphingomonadales</taxon>
        <taxon>Sphingomonadaceae</taxon>
        <taxon>Novosphingobium</taxon>
    </lineage>
</organism>
<dbReference type="SUPFAM" id="SSF141371">
    <property type="entry name" value="PilZ domain-like"/>
    <property type="match status" value="1"/>
</dbReference>
<feature type="domain" description="PilZ" evidence="2">
    <location>
        <begin position="12"/>
        <end position="74"/>
    </location>
</feature>
<evidence type="ECO:0000259" key="2">
    <source>
        <dbReference type="Pfam" id="PF07238"/>
    </source>
</evidence>
<keyword evidence="4" id="KW-1185">Reference proteome</keyword>
<name>A0ABV8RU95_9SPHN</name>
<dbReference type="InterPro" id="IPR009875">
    <property type="entry name" value="PilZ_domain"/>
</dbReference>
<evidence type="ECO:0000313" key="4">
    <source>
        <dbReference type="Proteomes" id="UP001595828"/>
    </source>
</evidence>
<sequence length="155" mass="16164">KLKLGVRWSMTRDGGTSAVVHDLSEDGLLLETEAPIALGEAITINLPSIGDLAAEVVWNSGHLHGCKFGAKLSKGLVSAALLRSGPVDAVPAPPVGPVLEAIANAPYATRRDSRADGEEEPLSPRAKLLIAVGLTVASWALVGLIVYSLHRLGVY</sequence>
<gene>
    <name evidence="3" type="ORF">ACFO0A_15290</name>
</gene>
<feature type="non-terminal residue" evidence="3">
    <location>
        <position position="1"/>
    </location>
</feature>
<accession>A0ABV8RU95</accession>
<dbReference type="EMBL" id="JBHSDR010000012">
    <property type="protein sequence ID" value="MFC4296419.1"/>
    <property type="molecule type" value="Genomic_DNA"/>
</dbReference>
<comment type="caution">
    <text evidence="3">The sequence shown here is derived from an EMBL/GenBank/DDBJ whole genome shotgun (WGS) entry which is preliminary data.</text>
</comment>
<dbReference type="Pfam" id="PF07238">
    <property type="entry name" value="PilZ"/>
    <property type="match status" value="1"/>
</dbReference>
<dbReference type="RefSeq" id="WP_379540042.1">
    <property type="nucleotide sequence ID" value="NZ_JBHSDR010000012.1"/>
</dbReference>
<protein>
    <submittedName>
        <fullName evidence="3">PilZ domain-containing protein</fullName>
    </submittedName>
</protein>
<reference evidence="4" key="1">
    <citation type="journal article" date="2019" name="Int. J. Syst. Evol. Microbiol.">
        <title>The Global Catalogue of Microorganisms (GCM) 10K type strain sequencing project: providing services to taxonomists for standard genome sequencing and annotation.</title>
        <authorList>
            <consortium name="The Broad Institute Genomics Platform"/>
            <consortium name="The Broad Institute Genome Sequencing Center for Infectious Disease"/>
            <person name="Wu L."/>
            <person name="Ma J."/>
        </authorList>
    </citation>
    <scope>NUCLEOTIDE SEQUENCE [LARGE SCALE GENOMIC DNA]</scope>
    <source>
        <strain evidence="4">CGMCC 1.12989</strain>
    </source>
</reference>
<proteinExistence type="predicted"/>
<feature type="transmembrane region" description="Helical" evidence="1">
    <location>
        <begin position="128"/>
        <end position="149"/>
    </location>
</feature>
<evidence type="ECO:0000313" key="3">
    <source>
        <dbReference type="EMBL" id="MFC4296419.1"/>
    </source>
</evidence>
<keyword evidence="1" id="KW-1133">Transmembrane helix</keyword>
<evidence type="ECO:0000256" key="1">
    <source>
        <dbReference type="SAM" id="Phobius"/>
    </source>
</evidence>
<keyword evidence="1" id="KW-0472">Membrane</keyword>
<keyword evidence="1" id="KW-0812">Transmembrane</keyword>